<dbReference type="RefSeq" id="WP_027887915.1">
    <property type="nucleotide sequence ID" value="NZ_JBHSXZ010000009.1"/>
</dbReference>
<dbReference type="EC" id="1.2.5.3" evidence="5"/>
<keyword evidence="1" id="KW-0500">Molybdenum</keyword>
<dbReference type="InterPro" id="IPR016208">
    <property type="entry name" value="Ald_Oxase/xanthine_DH-like"/>
</dbReference>
<dbReference type="SMART" id="SM01008">
    <property type="entry name" value="Ald_Xan_dh_C"/>
    <property type="match status" value="1"/>
</dbReference>
<dbReference type="Pfam" id="PF02738">
    <property type="entry name" value="MoCoBD_1"/>
    <property type="match status" value="1"/>
</dbReference>
<keyword evidence="2 5" id="KW-0560">Oxidoreductase</keyword>
<dbReference type="PANTHER" id="PTHR11908:SF132">
    <property type="entry name" value="ALDEHYDE OXIDASE 1-RELATED"/>
    <property type="match status" value="1"/>
</dbReference>
<comment type="caution">
    <text evidence="5">The sequence shown here is derived from an EMBL/GenBank/DDBJ whole genome shotgun (WGS) entry which is preliminary data.</text>
</comment>
<dbReference type="Gene3D" id="3.30.365.10">
    <property type="entry name" value="Aldehyde oxidase/xanthine dehydrogenase, molybdopterin binding domain"/>
    <property type="match status" value="4"/>
</dbReference>
<dbReference type="AlphaFoldDB" id="A0A399E992"/>
<organism evidence="5 6">
    <name type="scientific">Meiothermus taiwanensis</name>
    <dbReference type="NCBI Taxonomy" id="172827"/>
    <lineage>
        <taxon>Bacteria</taxon>
        <taxon>Thermotogati</taxon>
        <taxon>Deinococcota</taxon>
        <taxon>Deinococci</taxon>
        <taxon>Thermales</taxon>
        <taxon>Thermaceae</taxon>
        <taxon>Meiothermus</taxon>
    </lineage>
</organism>
<dbReference type="Proteomes" id="UP000266089">
    <property type="component" value="Unassembled WGS sequence"/>
</dbReference>
<accession>A0A399E992</accession>
<reference evidence="5 6" key="1">
    <citation type="submission" date="2018-08" db="EMBL/GenBank/DDBJ databases">
        <title>Meiothermus cateniformans JCM 15151 genome sequencing project.</title>
        <authorList>
            <person name="Da Costa M.S."/>
            <person name="Albuquerque L."/>
            <person name="Raposo P."/>
            <person name="Froufe H.J.C."/>
            <person name="Barroso C.S."/>
            <person name="Egas C."/>
        </authorList>
    </citation>
    <scope>NUCLEOTIDE SEQUENCE [LARGE SCALE GENOMIC DNA]</scope>
    <source>
        <strain evidence="5 6">JCM 15151</strain>
    </source>
</reference>
<dbReference type="Gene3D" id="3.90.1170.50">
    <property type="entry name" value="Aldehyde oxidase/xanthine dehydrogenase, a/b hammerhead"/>
    <property type="match status" value="1"/>
</dbReference>
<dbReference type="PANTHER" id="PTHR11908">
    <property type="entry name" value="XANTHINE DEHYDROGENASE"/>
    <property type="match status" value="1"/>
</dbReference>
<evidence type="ECO:0000313" key="5">
    <source>
        <dbReference type="EMBL" id="RIH79370.1"/>
    </source>
</evidence>
<evidence type="ECO:0000313" key="6">
    <source>
        <dbReference type="Proteomes" id="UP000266089"/>
    </source>
</evidence>
<evidence type="ECO:0000256" key="2">
    <source>
        <dbReference type="ARBA" id="ARBA00023002"/>
    </source>
</evidence>
<dbReference type="InterPro" id="IPR046867">
    <property type="entry name" value="AldOxase/xan_DH_MoCoBD2"/>
</dbReference>
<sequence>MAVQTPNLEPKGIQGLGKAIKRKEDARFIVGKGNYLDDINLPGMLYMALVHSPYAHAKILNIDTSEALKIPGVKAVITAKDLAAAGLSWIPTLAGDKQMVLADGKVLYQHQEVAAVYAETRQAAADGAAAVQVEYEPLPVVVDPYKATAPDAPVLREDIKDQMSGAHGPRRHPNHIWTWEVGSKDETEKALAQSEVRIKQHMVYPRSHPAPLEPCGCIGDMNRATGRLTVYMTTQAPHAIRTVLSLVTKIPENNIRVISPDIGGGFGNKVPVYPGYVCAIVGSIVLGAPVKWVETRTENLTTTGFARDFHMDIEIGATKDGRVTAMKVYTLADHGAFDAAADPSKYPAGLFSICTGSYDFQKAYAQVEAVYTNKAPGGVAYRCSFRVTEASYLIERSMDVLAHELKMDPAELRLKNFIQPHQFPYPSALGWTYDSGDYEKTLKVALERIGYHELRKEQAEKRARGELMGIGISTFTEIVGAGPSKDFDILGIKMFDGAEIRVHPTGSAIVRAGTRHQGQGHETTWAQIVSEELGLDVDKIIVEEGDTDTAPYGLGTYASRSTPTAGGAMALAARRIREKAKKIAAHLLEVGENDVEWVDKKFQVKGVPGKSVTMNEVAFAAYTNPPPGLEPGLETTYYYDPPNLTFPHGAYVCVVDIDKGTGEVKVRRFVAIDDCGTIINPMIVEGQVHGGLTEGFAMAFMQEIAFDEQGNHLASNFTDYLLPTALETPKWETGHTVTPSPHHPIGAKGVGESPTVGSPAAFVNAVVDALAHLGVRHIDMPITREKVWRVLRSAGIDAF</sequence>
<feature type="domain" description="Aldehyde oxidase/xanthine dehydrogenase a/b hammerhead" evidence="4">
    <location>
        <begin position="30"/>
        <end position="139"/>
    </location>
</feature>
<dbReference type="Pfam" id="PF01315">
    <property type="entry name" value="Ald_Xan_dh_C"/>
    <property type="match status" value="1"/>
</dbReference>
<dbReference type="InterPro" id="IPR037165">
    <property type="entry name" value="AldOxase/xan_DH_Mopterin-bd_sf"/>
</dbReference>
<dbReference type="NCBIfam" id="TIGR02416">
    <property type="entry name" value="CO_dehy_Mo_lg"/>
    <property type="match status" value="1"/>
</dbReference>
<proteinExistence type="predicted"/>
<dbReference type="InterPro" id="IPR008274">
    <property type="entry name" value="AldOxase/xan_DH_MoCoBD1"/>
</dbReference>
<evidence type="ECO:0000259" key="4">
    <source>
        <dbReference type="SMART" id="SM01008"/>
    </source>
</evidence>
<name>A0A399E992_9DEIN</name>
<dbReference type="EMBL" id="QWKX01000006">
    <property type="protein sequence ID" value="RIH79370.1"/>
    <property type="molecule type" value="Genomic_DNA"/>
</dbReference>
<dbReference type="InterPro" id="IPR036856">
    <property type="entry name" value="Ald_Oxase/Xan_DH_a/b_sf"/>
</dbReference>
<dbReference type="OrthoDB" id="9759099at2"/>
<dbReference type="GO" id="GO:0005506">
    <property type="term" value="F:iron ion binding"/>
    <property type="evidence" value="ECO:0007669"/>
    <property type="project" value="InterPro"/>
</dbReference>
<comment type="cofactor">
    <cofactor evidence="3">
        <name>Mo-molybdopterin cytosine dinucleotide</name>
        <dbReference type="ChEBI" id="CHEBI:71308"/>
    </cofactor>
</comment>
<gene>
    <name evidence="5" type="primary">coxL</name>
    <name evidence="5" type="ORF">Mcate_00366</name>
</gene>
<dbReference type="GO" id="GO:0008805">
    <property type="term" value="F:carbon-monoxide oxygenase activity"/>
    <property type="evidence" value="ECO:0007669"/>
    <property type="project" value="UniProtKB-EC"/>
</dbReference>
<dbReference type="GO" id="GO:0005507">
    <property type="term" value="F:copper ion binding"/>
    <property type="evidence" value="ECO:0007669"/>
    <property type="project" value="InterPro"/>
</dbReference>
<dbReference type="GO" id="GO:0030151">
    <property type="term" value="F:molybdenum ion binding"/>
    <property type="evidence" value="ECO:0007669"/>
    <property type="project" value="InterPro"/>
</dbReference>
<protein>
    <submittedName>
        <fullName evidence="5">Carbon monoxide dehydrogenase large chain</fullName>
        <ecNumber evidence="5">1.2.5.3</ecNumber>
    </submittedName>
</protein>
<dbReference type="Pfam" id="PF20256">
    <property type="entry name" value="MoCoBD_2"/>
    <property type="match status" value="1"/>
</dbReference>
<dbReference type="FunFam" id="3.90.1170.50:FF:000006">
    <property type="entry name" value="Carbon monoxide dehydrogenase large chain"/>
    <property type="match status" value="1"/>
</dbReference>
<dbReference type="FunFam" id="3.30.365.10:FF:000001">
    <property type="entry name" value="Xanthine dehydrogenase oxidase"/>
    <property type="match status" value="1"/>
</dbReference>
<dbReference type="InterPro" id="IPR012780">
    <property type="entry name" value="CO_Mo_DH_lsu"/>
</dbReference>
<dbReference type="GO" id="GO:0043885">
    <property type="term" value="F:anaerobic carbon-monoxide dehydrogenase activity"/>
    <property type="evidence" value="ECO:0007669"/>
    <property type="project" value="InterPro"/>
</dbReference>
<evidence type="ECO:0000256" key="1">
    <source>
        <dbReference type="ARBA" id="ARBA00022505"/>
    </source>
</evidence>
<dbReference type="InterPro" id="IPR000674">
    <property type="entry name" value="Ald_Oxase/Xan_DH_a/b"/>
</dbReference>
<dbReference type="SUPFAM" id="SSF56003">
    <property type="entry name" value="Molybdenum cofactor-binding domain"/>
    <property type="match status" value="1"/>
</dbReference>
<dbReference type="SUPFAM" id="SSF54665">
    <property type="entry name" value="CO dehydrogenase molybdoprotein N-domain-like"/>
    <property type="match status" value="1"/>
</dbReference>
<evidence type="ECO:0000256" key="3">
    <source>
        <dbReference type="ARBA" id="ARBA00053029"/>
    </source>
</evidence>